<dbReference type="OrthoDB" id="4177129at2"/>
<dbReference type="GO" id="GO:0004175">
    <property type="term" value="F:endopeptidase activity"/>
    <property type="evidence" value="ECO:0007669"/>
    <property type="project" value="UniProtKB-ARBA"/>
</dbReference>
<feature type="transmembrane region" description="Helical" evidence="1">
    <location>
        <begin position="92"/>
        <end position="117"/>
    </location>
</feature>
<dbReference type="EMBL" id="SMRU01000028">
    <property type="protein sequence ID" value="TDF91669.1"/>
    <property type="molecule type" value="Genomic_DNA"/>
</dbReference>
<accession>A0A4R5K9J3</accession>
<dbReference type="Proteomes" id="UP000295511">
    <property type="component" value="Unassembled WGS sequence"/>
</dbReference>
<dbReference type="RefSeq" id="WP_133206062.1">
    <property type="nucleotide sequence ID" value="NZ_SMRU01000028.1"/>
</dbReference>
<evidence type="ECO:0000256" key="1">
    <source>
        <dbReference type="SAM" id="Phobius"/>
    </source>
</evidence>
<sequence>MRVQPATRQGRGGWTAAALRVAAWCAAITVAVPGGYLLIGGVALAAVPDPVTATMAAGTVVAVVVITARRLGPVWFAFNPPPRPWEKTGVRAFVASALAALLLAFLAGQVAAAVLYGEYGSSGFDRHEQAVQSSGPGMALLLSLLVAPAAEEALFRGLLYPLLRRRAGLVVSMTVTALLFALMHGNLVQAAATLPLGLLLALIAERTRGIGTVVVAHAGYNLAAELVPPAMIQALTPAPCVVFLMAAAGCGVVRLAGLVQASSGDVAGCRA</sequence>
<dbReference type="PANTHER" id="PTHR36435:SF1">
    <property type="entry name" value="CAAX AMINO TERMINAL PROTEASE FAMILY PROTEIN"/>
    <property type="match status" value="1"/>
</dbReference>
<protein>
    <submittedName>
        <fullName evidence="3">CPBP family intramembrane metalloprotease</fullName>
    </submittedName>
</protein>
<evidence type="ECO:0000313" key="3">
    <source>
        <dbReference type="EMBL" id="TDF91669.1"/>
    </source>
</evidence>
<feature type="transmembrane region" description="Helical" evidence="1">
    <location>
        <begin position="137"/>
        <end position="155"/>
    </location>
</feature>
<keyword evidence="3" id="KW-0482">Metalloprotease</keyword>
<dbReference type="InterPro" id="IPR003675">
    <property type="entry name" value="Rce1/LyrA-like_dom"/>
</dbReference>
<keyword evidence="1" id="KW-0812">Transmembrane</keyword>
<feature type="transmembrane region" description="Helical" evidence="1">
    <location>
        <begin position="230"/>
        <end position="253"/>
    </location>
</feature>
<feature type="transmembrane region" description="Helical" evidence="1">
    <location>
        <begin position="53"/>
        <end position="71"/>
    </location>
</feature>
<keyword evidence="1" id="KW-0472">Membrane</keyword>
<evidence type="ECO:0000259" key="2">
    <source>
        <dbReference type="Pfam" id="PF02517"/>
    </source>
</evidence>
<keyword evidence="3" id="KW-0645">Protease</keyword>
<organism evidence="3 4">
    <name type="scientific">Arthrobacter terricola</name>
    <dbReference type="NCBI Taxonomy" id="2547396"/>
    <lineage>
        <taxon>Bacteria</taxon>
        <taxon>Bacillati</taxon>
        <taxon>Actinomycetota</taxon>
        <taxon>Actinomycetes</taxon>
        <taxon>Micrococcales</taxon>
        <taxon>Micrococcaceae</taxon>
        <taxon>Arthrobacter</taxon>
    </lineage>
</organism>
<keyword evidence="1" id="KW-1133">Transmembrane helix</keyword>
<proteinExistence type="predicted"/>
<feature type="domain" description="CAAX prenyl protease 2/Lysostaphin resistance protein A-like" evidence="2">
    <location>
        <begin position="138"/>
        <end position="222"/>
    </location>
</feature>
<dbReference type="GO" id="GO:0008237">
    <property type="term" value="F:metallopeptidase activity"/>
    <property type="evidence" value="ECO:0007669"/>
    <property type="project" value="UniProtKB-KW"/>
</dbReference>
<dbReference type="InterPro" id="IPR052710">
    <property type="entry name" value="CAAX_protease"/>
</dbReference>
<reference evidence="3 4" key="1">
    <citation type="submission" date="2019-03" db="EMBL/GenBank/DDBJ databases">
        <title>Whole genome sequence of Arthrobacter sp JH1-1.</title>
        <authorList>
            <person name="Trinh H.N."/>
        </authorList>
    </citation>
    <scope>NUCLEOTIDE SEQUENCE [LARGE SCALE GENOMIC DNA]</scope>
    <source>
        <strain evidence="3 4">JH1-1</strain>
    </source>
</reference>
<name>A0A4R5K9J3_9MICC</name>
<dbReference type="Pfam" id="PF02517">
    <property type="entry name" value="Rce1-like"/>
    <property type="match status" value="1"/>
</dbReference>
<keyword evidence="3" id="KW-0378">Hydrolase</keyword>
<dbReference type="PANTHER" id="PTHR36435">
    <property type="entry name" value="SLR1288 PROTEIN"/>
    <property type="match status" value="1"/>
</dbReference>
<comment type="caution">
    <text evidence="3">The sequence shown here is derived from an EMBL/GenBank/DDBJ whole genome shotgun (WGS) entry which is preliminary data.</text>
</comment>
<dbReference type="AlphaFoldDB" id="A0A4R5K9J3"/>
<feature type="transmembrane region" description="Helical" evidence="1">
    <location>
        <begin position="167"/>
        <end position="187"/>
    </location>
</feature>
<dbReference type="GO" id="GO:0006508">
    <property type="term" value="P:proteolysis"/>
    <property type="evidence" value="ECO:0007669"/>
    <property type="project" value="UniProtKB-KW"/>
</dbReference>
<dbReference type="GO" id="GO:0080120">
    <property type="term" value="P:CAAX-box protein maturation"/>
    <property type="evidence" value="ECO:0007669"/>
    <property type="project" value="UniProtKB-ARBA"/>
</dbReference>
<evidence type="ECO:0000313" key="4">
    <source>
        <dbReference type="Proteomes" id="UP000295511"/>
    </source>
</evidence>
<feature type="transmembrane region" description="Helical" evidence="1">
    <location>
        <begin position="21"/>
        <end position="47"/>
    </location>
</feature>
<keyword evidence="4" id="KW-1185">Reference proteome</keyword>
<gene>
    <name evidence="3" type="ORF">E1809_20340</name>
</gene>